<proteinExistence type="predicted"/>
<evidence type="ECO:0000256" key="1">
    <source>
        <dbReference type="SAM" id="MobiDB-lite"/>
    </source>
</evidence>
<dbReference type="EMBL" id="DRQG01000022">
    <property type="protein sequence ID" value="HGY54544.1"/>
    <property type="molecule type" value="Genomic_DNA"/>
</dbReference>
<evidence type="ECO:0000313" key="2">
    <source>
        <dbReference type="EMBL" id="HGY54544.1"/>
    </source>
</evidence>
<dbReference type="InterPro" id="IPR036465">
    <property type="entry name" value="vWFA_dom_sf"/>
</dbReference>
<protein>
    <recommendedName>
        <fullName evidence="3">VWA domain-containing protein</fullName>
    </recommendedName>
</protein>
<sequence length="173" mass="19981">MVQFDTQNPYEVIHSFKPIEKVKKLTRETYVPRAMTPLLDAMGRGINDLEKTLSDMKEDDRPDKVVMVVITDGQENSSQEFRKDQIVKMIKEKQKKNDWQFVFLSADLDAIQDAGDYGFHQASTMAFDKDGVGISNAFLSLSESVMRYRKNKSGNVSFSEDDRRKQKSEKKRK</sequence>
<name>A0A7V4WTS1_CALAY</name>
<dbReference type="SUPFAM" id="SSF53300">
    <property type="entry name" value="vWA-like"/>
    <property type="match status" value="1"/>
</dbReference>
<evidence type="ECO:0008006" key="3">
    <source>
        <dbReference type="Google" id="ProtNLM"/>
    </source>
</evidence>
<feature type="region of interest" description="Disordered" evidence="1">
    <location>
        <begin position="152"/>
        <end position="173"/>
    </location>
</feature>
<comment type="caution">
    <text evidence="2">The sequence shown here is derived from an EMBL/GenBank/DDBJ whole genome shotgun (WGS) entry which is preliminary data.</text>
</comment>
<accession>A0A7V4WTS1</accession>
<dbReference type="AlphaFoldDB" id="A0A7V4WTS1"/>
<dbReference type="Proteomes" id="UP000885779">
    <property type="component" value="Unassembled WGS sequence"/>
</dbReference>
<gene>
    <name evidence="2" type="ORF">ENK44_02470</name>
</gene>
<reference evidence="2" key="1">
    <citation type="journal article" date="2020" name="mSystems">
        <title>Genome- and Community-Level Interaction Insights into Carbon Utilization and Element Cycling Functions of Hydrothermarchaeota in Hydrothermal Sediment.</title>
        <authorList>
            <person name="Zhou Z."/>
            <person name="Liu Y."/>
            <person name="Xu W."/>
            <person name="Pan J."/>
            <person name="Luo Z.H."/>
            <person name="Li M."/>
        </authorList>
    </citation>
    <scope>NUCLEOTIDE SEQUENCE [LARGE SCALE GENOMIC DNA]</scope>
    <source>
        <strain evidence="2">HyVt-577</strain>
    </source>
</reference>
<organism evidence="2">
    <name type="scientific">Caldithrix abyssi</name>
    <dbReference type="NCBI Taxonomy" id="187145"/>
    <lineage>
        <taxon>Bacteria</taxon>
        <taxon>Pseudomonadati</taxon>
        <taxon>Calditrichota</taxon>
        <taxon>Calditrichia</taxon>
        <taxon>Calditrichales</taxon>
        <taxon>Calditrichaceae</taxon>
        <taxon>Caldithrix</taxon>
    </lineage>
</organism>